<evidence type="ECO:0000256" key="1">
    <source>
        <dbReference type="ARBA" id="ARBA00023015"/>
    </source>
</evidence>
<dbReference type="Proteomes" id="UP001500635">
    <property type="component" value="Unassembled WGS sequence"/>
</dbReference>
<keyword evidence="3" id="KW-0804">Transcription</keyword>
<dbReference type="Pfam" id="PF00440">
    <property type="entry name" value="TetR_N"/>
    <property type="match status" value="1"/>
</dbReference>
<keyword evidence="2 4" id="KW-0238">DNA-binding</keyword>
<dbReference type="EMBL" id="BAABFR010000042">
    <property type="protein sequence ID" value="GAA4395264.1"/>
    <property type="molecule type" value="Genomic_DNA"/>
</dbReference>
<dbReference type="InterPro" id="IPR009057">
    <property type="entry name" value="Homeodomain-like_sf"/>
</dbReference>
<feature type="region of interest" description="Disordered" evidence="5">
    <location>
        <begin position="1"/>
        <end position="24"/>
    </location>
</feature>
<evidence type="ECO:0000313" key="8">
    <source>
        <dbReference type="Proteomes" id="UP001500635"/>
    </source>
</evidence>
<evidence type="ECO:0000313" key="7">
    <source>
        <dbReference type="EMBL" id="GAA4395264.1"/>
    </source>
</evidence>
<evidence type="ECO:0000256" key="4">
    <source>
        <dbReference type="PROSITE-ProRule" id="PRU00335"/>
    </source>
</evidence>
<dbReference type="SUPFAM" id="SSF46689">
    <property type="entry name" value="Homeodomain-like"/>
    <property type="match status" value="1"/>
</dbReference>
<dbReference type="InterPro" id="IPR025996">
    <property type="entry name" value="MT1864/Rv1816-like_C"/>
</dbReference>
<sequence>MTIDGEPSAVKTSAAKPTERVRNRRGNGVRLREEILDAAVVLIDETEDAAALTLRGIARRAGISAPSIYPHFAELATLIEAVLARSFDELRDAVQSAIDAEDTPRDALMAAGRAYVQFGWDHKARYRLMFAATGYAANAVDTFTVVESTIQECVEAGVSTSTDPHIDAWLLWASLHGVATLAKPARADYLRLGPLDRPAMLRTLISRIAGLVTG</sequence>
<dbReference type="Pfam" id="PF13305">
    <property type="entry name" value="TetR_C_33"/>
    <property type="match status" value="1"/>
</dbReference>
<dbReference type="PANTHER" id="PTHR30055:SF234">
    <property type="entry name" value="HTH-TYPE TRANSCRIPTIONAL REGULATOR BETI"/>
    <property type="match status" value="1"/>
</dbReference>
<evidence type="ECO:0000256" key="2">
    <source>
        <dbReference type="ARBA" id="ARBA00023125"/>
    </source>
</evidence>
<accession>A0ABP8JS70</accession>
<protein>
    <recommendedName>
        <fullName evidence="6">HTH tetR-type domain-containing protein</fullName>
    </recommendedName>
</protein>
<feature type="domain" description="HTH tetR-type" evidence="6">
    <location>
        <begin position="29"/>
        <end position="90"/>
    </location>
</feature>
<dbReference type="RefSeq" id="WP_344996909.1">
    <property type="nucleotide sequence ID" value="NZ_BAABFR010000042.1"/>
</dbReference>
<gene>
    <name evidence="7" type="ORF">GCM10023147_28280</name>
</gene>
<keyword evidence="1" id="KW-0805">Transcription regulation</keyword>
<dbReference type="SUPFAM" id="SSF48498">
    <property type="entry name" value="Tetracyclin repressor-like, C-terminal domain"/>
    <property type="match status" value="1"/>
</dbReference>
<dbReference type="InterPro" id="IPR001647">
    <property type="entry name" value="HTH_TetR"/>
</dbReference>
<dbReference type="Gene3D" id="1.10.357.10">
    <property type="entry name" value="Tetracycline Repressor, domain 2"/>
    <property type="match status" value="1"/>
</dbReference>
<dbReference type="PROSITE" id="PS50977">
    <property type="entry name" value="HTH_TETR_2"/>
    <property type="match status" value="1"/>
</dbReference>
<name>A0ABP8JS70_9ACTN</name>
<organism evidence="7 8">
    <name type="scientific">Tsukamurella soli</name>
    <dbReference type="NCBI Taxonomy" id="644556"/>
    <lineage>
        <taxon>Bacteria</taxon>
        <taxon>Bacillati</taxon>
        <taxon>Actinomycetota</taxon>
        <taxon>Actinomycetes</taxon>
        <taxon>Mycobacteriales</taxon>
        <taxon>Tsukamurellaceae</taxon>
        <taxon>Tsukamurella</taxon>
    </lineage>
</organism>
<dbReference type="InterPro" id="IPR050109">
    <property type="entry name" value="HTH-type_TetR-like_transc_reg"/>
</dbReference>
<dbReference type="InterPro" id="IPR036271">
    <property type="entry name" value="Tet_transcr_reg_TetR-rel_C_sf"/>
</dbReference>
<reference evidence="8" key="1">
    <citation type="journal article" date="2019" name="Int. J. Syst. Evol. Microbiol.">
        <title>The Global Catalogue of Microorganisms (GCM) 10K type strain sequencing project: providing services to taxonomists for standard genome sequencing and annotation.</title>
        <authorList>
            <consortium name="The Broad Institute Genomics Platform"/>
            <consortium name="The Broad Institute Genome Sequencing Center for Infectious Disease"/>
            <person name="Wu L."/>
            <person name="Ma J."/>
        </authorList>
    </citation>
    <scope>NUCLEOTIDE SEQUENCE [LARGE SCALE GENOMIC DNA]</scope>
    <source>
        <strain evidence="8">JCM 17688</strain>
    </source>
</reference>
<proteinExistence type="predicted"/>
<comment type="caution">
    <text evidence="7">The sequence shown here is derived from an EMBL/GenBank/DDBJ whole genome shotgun (WGS) entry which is preliminary data.</text>
</comment>
<evidence type="ECO:0000259" key="6">
    <source>
        <dbReference type="PROSITE" id="PS50977"/>
    </source>
</evidence>
<keyword evidence="8" id="KW-1185">Reference proteome</keyword>
<evidence type="ECO:0000256" key="3">
    <source>
        <dbReference type="ARBA" id="ARBA00023163"/>
    </source>
</evidence>
<evidence type="ECO:0000256" key="5">
    <source>
        <dbReference type="SAM" id="MobiDB-lite"/>
    </source>
</evidence>
<dbReference type="PANTHER" id="PTHR30055">
    <property type="entry name" value="HTH-TYPE TRANSCRIPTIONAL REGULATOR RUTR"/>
    <property type="match status" value="1"/>
</dbReference>
<feature type="DNA-binding region" description="H-T-H motif" evidence="4">
    <location>
        <begin position="53"/>
        <end position="72"/>
    </location>
</feature>